<keyword evidence="1" id="KW-0472">Membrane</keyword>
<dbReference type="EMBL" id="CP036282">
    <property type="protein sequence ID" value="QDL53850.1"/>
    <property type="molecule type" value="Genomic_DNA"/>
</dbReference>
<dbReference type="InterPro" id="IPR014729">
    <property type="entry name" value="Rossmann-like_a/b/a_fold"/>
</dbReference>
<feature type="transmembrane region" description="Helical" evidence="1">
    <location>
        <begin position="39"/>
        <end position="55"/>
    </location>
</feature>
<evidence type="ECO:0000313" key="4">
    <source>
        <dbReference type="Proteomes" id="UP000317365"/>
    </source>
</evidence>
<feature type="transmembrane region" description="Helical" evidence="1">
    <location>
        <begin position="15"/>
        <end position="32"/>
    </location>
</feature>
<protein>
    <submittedName>
        <fullName evidence="3">YdcF family protein</fullName>
    </submittedName>
</protein>
<dbReference type="Gene3D" id="3.40.50.620">
    <property type="entry name" value="HUPs"/>
    <property type="match status" value="1"/>
</dbReference>
<keyword evidence="1" id="KW-1133">Transmembrane helix</keyword>
<name>A0A515EMG8_9BURK</name>
<dbReference type="AlphaFoldDB" id="A0A515EMG8"/>
<evidence type="ECO:0000313" key="3">
    <source>
        <dbReference type="EMBL" id="QDL53850.1"/>
    </source>
</evidence>
<dbReference type="GO" id="GO:0000270">
    <property type="term" value="P:peptidoglycan metabolic process"/>
    <property type="evidence" value="ECO:0007669"/>
    <property type="project" value="TreeGrafter"/>
</dbReference>
<gene>
    <name evidence="3" type="ORF">EXZ61_06495</name>
</gene>
<sequence>MFVASKILDVVTQPLWYVLALMLAGLWFIRSHPMRARRLWVAASLVLLLIGWSYPRDRLGYYLESQYEEMDPKADLSAYVGVVVLGGATESGELQQAHLQPLLAASGERLTTAVALIHRNPHLRVIYTGGEGTLMGSGPSEAERARVFYTTMGLADARIEYESKSRNTHENAAFSANMPNVDIRQRWLLVTSATHMPRSMATFKKAGWNVTAYPVDYQSKPAADWLDYSIAKGPPAWDIILHEYLGIAVYRLTGRM</sequence>
<reference evidence="4" key="1">
    <citation type="submission" date="2019-02" db="EMBL/GenBank/DDBJ databases">
        <title>Complete genome sequence of Rhodoferax sp. Gr-4.</title>
        <authorList>
            <person name="Jin L."/>
        </authorList>
    </citation>
    <scope>NUCLEOTIDE SEQUENCE [LARGE SCALE GENOMIC DNA]</scope>
    <source>
        <strain evidence="4">Gr-4</strain>
    </source>
</reference>
<keyword evidence="1" id="KW-0812">Transmembrane</keyword>
<dbReference type="GO" id="GO:0005886">
    <property type="term" value="C:plasma membrane"/>
    <property type="evidence" value="ECO:0007669"/>
    <property type="project" value="TreeGrafter"/>
</dbReference>
<feature type="domain" description="DUF218" evidence="2">
    <location>
        <begin position="82"/>
        <end position="246"/>
    </location>
</feature>
<dbReference type="InterPro" id="IPR003848">
    <property type="entry name" value="DUF218"/>
</dbReference>
<dbReference type="Proteomes" id="UP000317365">
    <property type="component" value="Chromosome"/>
</dbReference>
<dbReference type="RefSeq" id="WP_142810196.1">
    <property type="nucleotide sequence ID" value="NZ_CP036282.1"/>
</dbReference>
<dbReference type="GO" id="GO:0043164">
    <property type="term" value="P:Gram-negative-bacterium-type cell wall biogenesis"/>
    <property type="evidence" value="ECO:0007669"/>
    <property type="project" value="TreeGrafter"/>
</dbReference>
<evidence type="ECO:0000259" key="2">
    <source>
        <dbReference type="Pfam" id="PF02698"/>
    </source>
</evidence>
<organism evidence="3 4">
    <name type="scientific">Rhodoferax aquaticus</name>
    <dbReference type="NCBI Taxonomy" id="2527691"/>
    <lineage>
        <taxon>Bacteria</taxon>
        <taxon>Pseudomonadati</taxon>
        <taxon>Pseudomonadota</taxon>
        <taxon>Betaproteobacteria</taxon>
        <taxon>Burkholderiales</taxon>
        <taxon>Comamonadaceae</taxon>
        <taxon>Rhodoferax</taxon>
    </lineage>
</organism>
<dbReference type="PANTHER" id="PTHR30336">
    <property type="entry name" value="INNER MEMBRANE PROTEIN, PROBABLE PERMEASE"/>
    <property type="match status" value="1"/>
</dbReference>
<dbReference type="InterPro" id="IPR051599">
    <property type="entry name" value="Cell_Envelope_Assoc"/>
</dbReference>
<dbReference type="KEGG" id="rhg:EXZ61_06495"/>
<dbReference type="PANTHER" id="PTHR30336:SF4">
    <property type="entry name" value="ENVELOPE BIOGENESIS FACTOR ELYC"/>
    <property type="match status" value="1"/>
</dbReference>
<proteinExistence type="predicted"/>
<reference evidence="4" key="2">
    <citation type="journal article" date="2020" name="Int. J. Syst. Evol. Microbiol.">
        <title>Genomic insights into a novel species Rhodoferax aquaticus sp. nov., isolated from freshwater.</title>
        <authorList>
            <person name="Li T."/>
            <person name="Zhuo Y."/>
            <person name="Jin C.Z."/>
            <person name="Wu X."/>
            <person name="Ko S.R."/>
            <person name="Jin F.J."/>
            <person name="Ahn C.Y."/>
            <person name="Oh H.M."/>
            <person name="Lee H.G."/>
            <person name="Jin L."/>
        </authorList>
    </citation>
    <scope>NUCLEOTIDE SEQUENCE [LARGE SCALE GENOMIC DNA]</scope>
    <source>
        <strain evidence="4">Gr-4</strain>
    </source>
</reference>
<dbReference type="CDD" id="cd06259">
    <property type="entry name" value="YdcF-like"/>
    <property type="match status" value="1"/>
</dbReference>
<keyword evidence="4" id="KW-1185">Reference proteome</keyword>
<dbReference type="Pfam" id="PF02698">
    <property type="entry name" value="DUF218"/>
    <property type="match status" value="1"/>
</dbReference>
<evidence type="ECO:0000256" key="1">
    <source>
        <dbReference type="SAM" id="Phobius"/>
    </source>
</evidence>
<accession>A0A515EMG8</accession>